<evidence type="ECO:0000313" key="4">
    <source>
        <dbReference type="Proteomes" id="UP000035425"/>
    </source>
</evidence>
<reference evidence="3 4" key="1">
    <citation type="submission" date="2014-12" db="EMBL/GenBank/DDBJ databases">
        <title>Frankia sp. BMG5.1 draft genome.</title>
        <authorList>
            <person name="Gtari M."/>
            <person name="Ghodhbane-Gtari F."/>
            <person name="Nouioui I."/>
            <person name="Ktari A."/>
            <person name="Hezbri K."/>
            <person name="Mimouni W."/>
            <person name="Sbissi I."/>
            <person name="Ayari A."/>
            <person name="Yamanaka T."/>
            <person name="Normand P."/>
            <person name="Tisa L.S."/>
            <person name="Boudabous A."/>
        </authorList>
    </citation>
    <scope>NUCLEOTIDE SEQUENCE [LARGE SCALE GENOMIC DNA]</scope>
    <source>
        <strain evidence="3 4">BMG5.1</strain>
    </source>
</reference>
<protein>
    <submittedName>
        <fullName evidence="3">Uncharacterized protein</fullName>
    </submittedName>
</protein>
<organism evidence="3 4">
    <name type="scientific">Protofrankia coriariae</name>
    <dbReference type="NCBI Taxonomy" id="1562887"/>
    <lineage>
        <taxon>Bacteria</taxon>
        <taxon>Bacillati</taxon>
        <taxon>Actinomycetota</taxon>
        <taxon>Actinomycetes</taxon>
        <taxon>Frankiales</taxon>
        <taxon>Frankiaceae</taxon>
        <taxon>Protofrankia</taxon>
    </lineage>
</organism>
<comment type="caution">
    <text evidence="3">The sequence shown here is derived from an EMBL/GenBank/DDBJ whole genome shotgun (WGS) entry which is preliminary data.</text>
</comment>
<feature type="transmembrane region" description="Helical" evidence="2">
    <location>
        <begin position="49"/>
        <end position="69"/>
    </location>
</feature>
<sequence length="148" mass="14314">MLAVIGTALTSVLLATGLASRGVVAAGGGLPTVTGAAAAADRIADVCQLTLFVSAGLTAAALVVAALTLPRGRAAQATGAGAAPRDGSRRTAAGSRRRGFLASARREVRTAASSRRAGGGLGVATGARPDLSTEAPASGTGHQDKESP</sequence>
<evidence type="ECO:0000256" key="2">
    <source>
        <dbReference type="SAM" id="Phobius"/>
    </source>
</evidence>
<keyword evidence="2" id="KW-0812">Transmembrane</keyword>
<keyword evidence="4" id="KW-1185">Reference proteome</keyword>
<proteinExistence type="predicted"/>
<feature type="region of interest" description="Disordered" evidence="1">
    <location>
        <begin position="75"/>
        <end position="148"/>
    </location>
</feature>
<feature type="compositionally biased region" description="Low complexity" evidence="1">
    <location>
        <begin position="75"/>
        <end position="94"/>
    </location>
</feature>
<evidence type="ECO:0000256" key="1">
    <source>
        <dbReference type="SAM" id="MobiDB-lite"/>
    </source>
</evidence>
<dbReference type="Proteomes" id="UP000035425">
    <property type="component" value="Unassembled WGS sequence"/>
</dbReference>
<gene>
    <name evidence="3" type="ORF">FrCorBMG51_16830</name>
</gene>
<keyword evidence="2" id="KW-0472">Membrane</keyword>
<evidence type="ECO:0000313" key="3">
    <source>
        <dbReference type="EMBL" id="KLL10641.1"/>
    </source>
</evidence>
<name>A0ABR5F1Q4_9ACTN</name>
<dbReference type="EMBL" id="JWIO01000028">
    <property type="protein sequence ID" value="KLL10641.1"/>
    <property type="molecule type" value="Genomic_DNA"/>
</dbReference>
<keyword evidence="2" id="KW-1133">Transmembrane helix</keyword>
<accession>A0ABR5F1Q4</accession>